<feature type="non-terminal residue" evidence="1">
    <location>
        <position position="1"/>
    </location>
</feature>
<comment type="caution">
    <text evidence="1">The sequence shown here is derived from an EMBL/GenBank/DDBJ whole genome shotgun (WGS) entry which is preliminary data.</text>
</comment>
<name>A0A812WB06_SYMPI</name>
<gene>
    <name evidence="1" type="primary">ISA3</name>
    <name evidence="1" type="ORF">SPIL2461_LOCUS18653</name>
</gene>
<organism evidence="1 2">
    <name type="scientific">Symbiodinium pilosum</name>
    <name type="common">Dinoflagellate</name>
    <dbReference type="NCBI Taxonomy" id="2952"/>
    <lineage>
        <taxon>Eukaryota</taxon>
        <taxon>Sar</taxon>
        <taxon>Alveolata</taxon>
        <taxon>Dinophyceae</taxon>
        <taxon>Suessiales</taxon>
        <taxon>Symbiodiniaceae</taxon>
        <taxon>Symbiodinium</taxon>
    </lineage>
</organism>
<accession>A0A812WB06</accession>
<proteinExistence type="predicted"/>
<reference evidence="1" key="1">
    <citation type="submission" date="2021-02" db="EMBL/GenBank/DDBJ databases">
        <authorList>
            <person name="Dougan E. K."/>
            <person name="Rhodes N."/>
            <person name="Thang M."/>
            <person name="Chan C."/>
        </authorList>
    </citation>
    <scope>NUCLEOTIDE SEQUENCE</scope>
</reference>
<evidence type="ECO:0000313" key="1">
    <source>
        <dbReference type="EMBL" id="CAE7674121.1"/>
    </source>
</evidence>
<dbReference type="Proteomes" id="UP000649617">
    <property type="component" value="Unassembled WGS sequence"/>
</dbReference>
<feature type="non-terminal residue" evidence="1">
    <location>
        <position position="133"/>
    </location>
</feature>
<sequence>ETILSQLLYGLVISMASLVLEFTLRQRLAAELQQSDAESMVSGFRAVLRGVCDGELLLDGKGRIQEGMGALQHLLSKTYDLKGTAFAELLVKDGEERGRFEDFISRRSDASQVCQGAPQGLRMSLCSHYLQRV</sequence>
<keyword evidence="2" id="KW-1185">Reference proteome</keyword>
<protein>
    <submittedName>
        <fullName evidence="1">ISA3 protein</fullName>
    </submittedName>
</protein>
<dbReference type="EMBL" id="CAJNIZ010043971">
    <property type="protein sequence ID" value="CAE7674121.1"/>
    <property type="molecule type" value="Genomic_DNA"/>
</dbReference>
<dbReference type="OrthoDB" id="430356at2759"/>
<evidence type="ECO:0000313" key="2">
    <source>
        <dbReference type="Proteomes" id="UP000649617"/>
    </source>
</evidence>
<dbReference type="AlphaFoldDB" id="A0A812WB06"/>